<dbReference type="EMBL" id="CP036246">
    <property type="protein sequence ID" value="QEP40910.1"/>
    <property type="molecule type" value="Genomic_DNA"/>
</dbReference>
<dbReference type="InterPro" id="IPR027417">
    <property type="entry name" value="P-loop_NTPase"/>
</dbReference>
<keyword evidence="3" id="KW-1003">Cell membrane</keyword>
<evidence type="ECO:0000313" key="10">
    <source>
        <dbReference type="Proteomes" id="UP000322644"/>
    </source>
</evidence>
<name>A0A5C2HJJ8_9BACT</name>
<evidence type="ECO:0000256" key="8">
    <source>
        <dbReference type="SAM" id="Phobius"/>
    </source>
</evidence>
<evidence type="ECO:0000256" key="1">
    <source>
        <dbReference type="ARBA" id="ARBA00004651"/>
    </source>
</evidence>
<comment type="similarity">
    <text evidence="2">Belongs to the VirD4/TraG family.</text>
</comment>
<reference evidence="9 10" key="2">
    <citation type="submission" date="2019-09" db="EMBL/GenBank/DDBJ databases">
        <title>Taxonomic note: a critical rebuttal of the proposed division of the genus Arcobacter into six genera, emended descriptions of Arcobacter anaerophilus and the genus Arcobacter, and an assessment of genus-level boundaries for Epsilonproteobacteria using in silico genomic comparator tools.</title>
        <authorList>
            <person name="On S.L.W."/>
            <person name="Miller W.G."/>
            <person name="Biggs P."/>
            <person name="Cornelius A."/>
            <person name="Vandamme P."/>
        </authorList>
    </citation>
    <scope>NUCLEOTIDE SEQUENCE [LARGE SCALE GENOMIC DNA]</scope>
    <source>
        <strain evidence="9 10">CCUG 56899</strain>
    </source>
</reference>
<dbReference type="KEGG" id="apoc:APORC_1318"/>
<dbReference type="RefSeq" id="WP_066246984.1">
    <property type="nucleotide sequence ID" value="NZ_CP036246.2"/>
</dbReference>
<evidence type="ECO:0000313" key="9">
    <source>
        <dbReference type="EMBL" id="QEP40910.1"/>
    </source>
</evidence>
<comment type="subcellular location">
    <subcellularLocation>
        <location evidence="1">Cell membrane</location>
        <topology evidence="1">Multi-pass membrane protein</topology>
    </subcellularLocation>
</comment>
<dbReference type="CDD" id="cd01127">
    <property type="entry name" value="TrwB_TraG_TraD_VirD4"/>
    <property type="match status" value="1"/>
</dbReference>
<dbReference type="GO" id="GO:0005886">
    <property type="term" value="C:plasma membrane"/>
    <property type="evidence" value="ECO:0007669"/>
    <property type="project" value="UniProtKB-SubCell"/>
</dbReference>
<dbReference type="PANTHER" id="PTHR37937:SF1">
    <property type="entry name" value="CONJUGATIVE TRANSFER: DNA TRANSPORT"/>
    <property type="match status" value="1"/>
</dbReference>
<dbReference type="Pfam" id="PF02534">
    <property type="entry name" value="T4SS-DNA_transf"/>
    <property type="match status" value="1"/>
</dbReference>
<gene>
    <name evidence="9" type="ORF">APORC_1318</name>
</gene>
<protein>
    <submittedName>
        <fullName evidence="9">P-type type IV conjugative transfer system coupling protein TraG/VirD4</fullName>
    </submittedName>
</protein>
<evidence type="ECO:0000256" key="6">
    <source>
        <dbReference type="ARBA" id="ARBA00023136"/>
    </source>
</evidence>
<keyword evidence="4 8" id="KW-0812">Transmembrane</keyword>
<feature type="transmembrane region" description="Helical" evidence="8">
    <location>
        <begin position="53"/>
        <end position="77"/>
    </location>
</feature>
<dbReference type="PANTHER" id="PTHR37937">
    <property type="entry name" value="CONJUGATIVE TRANSFER: DNA TRANSPORT"/>
    <property type="match status" value="1"/>
</dbReference>
<dbReference type="InterPro" id="IPR051539">
    <property type="entry name" value="T4SS-coupling_protein"/>
</dbReference>
<accession>A0A5C2HJJ8</accession>
<organism evidence="9 10">
    <name type="scientific">Arcobacter porcinus</name>
    <dbReference type="NCBI Taxonomy" id="1935204"/>
    <lineage>
        <taxon>Bacteria</taxon>
        <taxon>Pseudomonadati</taxon>
        <taxon>Campylobacterota</taxon>
        <taxon>Epsilonproteobacteria</taxon>
        <taxon>Campylobacterales</taxon>
        <taxon>Arcobacteraceae</taxon>
        <taxon>Arcobacter</taxon>
    </lineage>
</organism>
<reference evidence="9 10" key="1">
    <citation type="submission" date="2019-09" db="EMBL/GenBank/DDBJ databases">
        <title>Complete genome sequencing of four Arcobacter species reveals a diverse suite of mobile elements.</title>
        <authorList>
            <person name="Miller W.G."/>
            <person name="Yee E."/>
            <person name="Bono J.L."/>
        </authorList>
    </citation>
    <scope>NUCLEOTIDE SEQUENCE [LARGE SCALE GENOMIC DNA]</scope>
    <source>
        <strain evidence="9 10">CCUG 56899</strain>
    </source>
</reference>
<evidence type="ECO:0000256" key="7">
    <source>
        <dbReference type="SAM" id="MobiDB-lite"/>
    </source>
</evidence>
<keyword evidence="6 8" id="KW-0472">Membrane</keyword>
<sequence>MRIFLLIIVAILFMILTLGFGLYQQFGTITNLPPIEIIIKLLQAQHPSRPSSFMILSVFIVITIFIPIGILLTMFGFKANNEYGSSRFANRKDIKKFKLNSKTGIILGKYGSKLLRSEEPLSTLCVAPPGTGKTAGFVIPNALAYEQSLFVLDIKGEISEYTSKYRSSFSNVIIFEPASKTNEFGFNPLDDSIIKDFDQNELNQHIMQVSELLFQDKKDSGDLKHWNLEAKNLFTFLAIFLIYERSLNPNKTPSINIPYVRSFALKTENLTEVIGEILNTYYNLPTLAKELANALVQKAEKEFSGLFSTFQTKMNVFQDDYVAKSLSFNSFTPEQFRKQNTSLYFKINEIDVERLSPLVRLILDFFVKSLLKREKQKDDLNILFLLDEFPRFGSIPVLLKLPAIGRSYGLLSMFFFQSNGQITEIYQRHGMEELDSTTAYKIILTLNEFQTAKSFSDSIGNTTRIKKGVSKSKSENFMTNNGSSSSSQNLEGVPLVKAEDLLSLPFGEAIVIVQGNRTVPIKAKTPFYFKNKQMIKAIKESK</sequence>
<dbReference type="SUPFAM" id="SSF52540">
    <property type="entry name" value="P-loop containing nucleoside triphosphate hydrolases"/>
    <property type="match status" value="1"/>
</dbReference>
<evidence type="ECO:0000256" key="3">
    <source>
        <dbReference type="ARBA" id="ARBA00022475"/>
    </source>
</evidence>
<dbReference type="AlphaFoldDB" id="A0A5C2HJJ8"/>
<feature type="compositionally biased region" description="Polar residues" evidence="7">
    <location>
        <begin position="475"/>
        <end position="489"/>
    </location>
</feature>
<keyword evidence="5 8" id="KW-1133">Transmembrane helix</keyword>
<evidence type="ECO:0000256" key="5">
    <source>
        <dbReference type="ARBA" id="ARBA00022989"/>
    </source>
</evidence>
<evidence type="ECO:0000256" key="2">
    <source>
        <dbReference type="ARBA" id="ARBA00008806"/>
    </source>
</evidence>
<dbReference type="InterPro" id="IPR003688">
    <property type="entry name" value="TraG/VirD4"/>
</dbReference>
<dbReference type="Proteomes" id="UP000322644">
    <property type="component" value="Chromosome"/>
</dbReference>
<dbReference type="Gene3D" id="3.40.50.300">
    <property type="entry name" value="P-loop containing nucleotide triphosphate hydrolases"/>
    <property type="match status" value="1"/>
</dbReference>
<proteinExistence type="inferred from homology"/>
<feature type="region of interest" description="Disordered" evidence="7">
    <location>
        <begin position="470"/>
        <end position="489"/>
    </location>
</feature>
<evidence type="ECO:0000256" key="4">
    <source>
        <dbReference type="ARBA" id="ARBA00022692"/>
    </source>
</evidence>